<dbReference type="AlphaFoldDB" id="I1ZIB6"/>
<evidence type="ECO:0000313" key="1">
    <source>
        <dbReference type="EMBL" id="AFJ24770.1"/>
    </source>
</evidence>
<proteinExistence type="evidence at transcript level"/>
<protein>
    <submittedName>
        <fullName evidence="1">Uncharacterized protein</fullName>
    </submittedName>
</protein>
<reference evidence="1" key="1">
    <citation type="journal article" date="2012" name="Genes Dev.">
        <title>A molecular wound response program associated with regeneration initiation in planarians.</title>
        <authorList>
            <person name="Wenemoser D."/>
            <person name="Lapan S.W."/>
            <person name="Wilkinson A.W."/>
            <person name="Bell G.W."/>
            <person name="Reddien P.W."/>
        </authorList>
    </citation>
    <scope>NUCLEOTIDE SEQUENCE</scope>
</reference>
<sequence length="291" mass="33198">MNKIRHDELEKIKRRRKQKSKGIIAATVTSKAQKAFMKHIDASRYEIEKSRFRYYFKDGNKSRSKLTLGIFDNAVGSRNINHIFNPVLKKENFVDLQAACLYQPPIMQQNLVIDAKHEISLEASLVDLADSCCKMLNIHKTDGDLPGTGDARLRLREAKADAKRDDKLKLIDVNVKNGVSFVGKKSETGLKSFKFNNRKETLFDKTNYPVLSASTSISNSLILFRPLITNIPIKRKSIELDNHYKTSHPIWDTPEDLRTSHLRSFSDRSIIDKSITNLGTSKFGTSLWLDD</sequence>
<name>I1ZIB6_SCHMD</name>
<accession>I1ZIB6</accession>
<dbReference type="EMBL" id="JX010527">
    <property type="protein sequence ID" value="AFJ24770.1"/>
    <property type="molecule type" value="mRNA"/>
</dbReference>
<organism evidence="1">
    <name type="scientific">Schmidtea mediterranea</name>
    <name type="common">Freshwater planarian flatworm</name>
    <dbReference type="NCBI Taxonomy" id="79327"/>
    <lineage>
        <taxon>Eukaryota</taxon>
        <taxon>Metazoa</taxon>
        <taxon>Spiralia</taxon>
        <taxon>Lophotrochozoa</taxon>
        <taxon>Platyhelminthes</taxon>
        <taxon>Rhabditophora</taxon>
        <taxon>Seriata</taxon>
        <taxon>Tricladida</taxon>
        <taxon>Continenticola</taxon>
        <taxon>Geoplanoidea</taxon>
        <taxon>Dugesiidae</taxon>
        <taxon>Schmidtea</taxon>
    </lineage>
</organism>